<proteinExistence type="predicted"/>
<reference evidence="2" key="1">
    <citation type="submission" date="2022-01" db="EMBL/GenBank/DDBJ databases">
        <title>VMRC isolate genome collection.</title>
        <authorList>
            <person name="France M."/>
            <person name="Rutt L."/>
            <person name="Humphrys M."/>
            <person name="Ravel J."/>
        </authorList>
    </citation>
    <scope>NUCLEOTIDE SEQUENCE</scope>
    <source>
        <strain evidence="2">C0127B5</strain>
    </source>
</reference>
<feature type="transmembrane region" description="Helical" evidence="1">
    <location>
        <begin position="220"/>
        <end position="239"/>
    </location>
</feature>
<keyword evidence="1" id="KW-0472">Membrane</keyword>
<evidence type="ECO:0000256" key="1">
    <source>
        <dbReference type="SAM" id="Phobius"/>
    </source>
</evidence>
<feature type="transmembrane region" description="Helical" evidence="1">
    <location>
        <begin position="659"/>
        <end position="680"/>
    </location>
</feature>
<feature type="transmembrane region" description="Helical" evidence="1">
    <location>
        <begin position="260"/>
        <end position="279"/>
    </location>
</feature>
<evidence type="ECO:0008006" key="4">
    <source>
        <dbReference type="Google" id="ProtNLM"/>
    </source>
</evidence>
<dbReference type="EMBL" id="JAKHLF010000005">
    <property type="protein sequence ID" value="MCZ3844733.1"/>
    <property type="molecule type" value="Genomic_DNA"/>
</dbReference>
<gene>
    <name evidence="2" type="ORF">L2422_04260</name>
</gene>
<organism evidence="2 3">
    <name type="scientific">Lactobacillus mulieris</name>
    <dbReference type="NCBI Taxonomy" id="2508708"/>
    <lineage>
        <taxon>Bacteria</taxon>
        <taxon>Bacillati</taxon>
        <taxon>Bacillota</taxon>
        <taxon>Bacilli</taxon>
        <taxon>Lactobacillales</taxon>
        <taxon>Lactobacillaceae</taxon>
        <taxon>Lactobacillus</taxon>
    </lineage>
</organism>
<feature type="transmembrane region" description="Helical" evidence="1">
    <location>
        <begin position="285"/>
        <end position="310"/>
    </location>
</feature>
<feature type="transmembrane region" description="Helical" evidence="1">
    <location>
        <begin position="331"/>
        <end position="351"/>
    </location>
</feature>
<evidence type="ECO:0000313" key="2">
    <source>
        <dbReference type="EMBL" id="MCZ3844733.1"/>
    </source>
</evidence>
<name>A0AAP3M4G6_9LACO</name>
<protein>
    <recommendedName>
        <fullName evidence="4">Bacteriocin-associated integral membrane protein</fullName>
    </recommendedName>
</protein>
<comment type="caution">
    <text evidence="2">The sequence shown here is derived from an EMBL/GenBank/DDBJ whole genome shotgun (WGS) entry which is preliminary data.</text>
</comment>
<dbReference type="AlphaFoldDB" id="A0AAP3M4G6"/>
<feature type="transmembrane region" description="Helical" evidence="1">
    <location>
        <begin position="634"/>
        <end position="653"/>
    </location>
</feature>
<feature type="transmembrane region" description="Helical" evidence="1">
    <location>
        <begin position="7"/>
        <end position="26"/>
    </location>
</feature>
<dbReference type="GeneID" id="97458773"/>
<accession>A0AAP3M4G6</accession>
<dbReference type="RefSeq" id="WP_224783247.1">
    <property type="nucleotide sequence ID" value="NZ_CP160088.1"/>
</dbReference>
<keyword evidence="1" id="KW-0812">Transmembrane</keyword>
<feature type="transmembrane region" description="Helical" evidence="1">
    <location>
        <begin position="593"/>
        <end position="614"/>
    </location>
</feature>
<sequence>MFKKSLKFIFILLNMIVASLFLIYSINQYSDTHNLKQFDISADYTPFQLPEPASTTHDYLHQLAVIKKTSQKMQIHFLKRSYFTGYNSGSKFSYNTFKQNVLFESDNLSDSLLSNYFGHHFQSGKVYSTAAKSNSLRLKSYGTIAFTIKEFNYQHAPQSREGIFFIQTTNPNQIEQYLELLSQNYNHEFASNYSVKDFLAPEMYPASIDLNLDSSNLRTLTLVAILFQLIFFIVYFLTFNYENGVYSLLGYSLFQKVNQLILKSLIWGNLPILLLGIFYEVSKQYYDLIFNSLSVLFGLVTLEYLLALAITFILGKLPTNRFLVKRADNKYLFGFAFLAKVVLVFLVFISAQDLADFAGQNIKTAFSQQTNFYHKYVSFYPLVQGYNETLDQIKQEKYQTKNLYPTLNRAGAIYIDTSPLNSEKPYLLQNVDVNVNYLKLVPVKKLNGKKVILSDQDTNKTILLPQRNLQNTDKIAEFYSSKRHEKVKFIIIKNQQALFNEKGQKINNYQYITVSPLKNVLQKLDLNILTGASADTLKIPLIKNPLATYRHYEKLLAKYNSRDNLPHLIKASDSDLEELKDQAASFYLSDFDLFLSLVTLITVTLSTINLYFSIFGREFAIKQALGRPLREKTYFYWALILLQTSILLGLIIATKMLNLNNLVLFAILTIGDILFSTIAIKSFSKNLVRRFLND</sequence>
<evidence type="ECO:0000313" key="3">
    <source>
        <dbReference type="Proteomes" id="UP001213015"/>
    </source>
</evidence>
<dbReference type="Proteomes" id="UP001213015">
    <property type="component" value="Unassembled WGS sequence"/>
</dbReference>
<keyword evidence="1" id="KW-1133">Transmembrane helix</keyword>